<name>A0A7U2F603_PHANO</name>
<dbReference type="Proteomes" id="UP000663193">
    <property type="component" value="Chromosome 9"/>
</dbReference>
<accession>A0A7U2F603</accession>
<keyword evidence="2" id="KW-1185">Reference proteome</keyword>
<organism evidence="1 2">
    <name type="scientific">Phaeosphaeria nodorum (strain SN15 / ATCC MYA-4574 / FGSC 10173)</name>
    <name type="common">Glume blotch fungus</name>
    <name type="synonym">Parastagonospora nodorum</name>
    <dbReference type="NCBI Taxonomy" id="321614"/>
    <lineage>
        <taxon>Eukaryota</taxon>
        <taxon>Fungi</taxon>
        <taxon>Dikarya</taxon>
        <taxon>Ascomycota</taxon>
        <taxon>Pezizomycotina</taxon>
        <taxon>Dothideomycetes</taxon>
        <taxon>Pleosporomycetidae</taxon>
        <taxon>Pleosporales</taxon>
        <taxon>Pleosporineae</taxon>
        <taxon>Phaeosphaeriaceae</taxon>
        <taxon>Parastagonospora</taxon>
    </lineage>
</organism>
<evidence type="ECO:0000313" key="1">
    <source>
        <dbReference type="EMBL" id="QRC99392.1"/>
    </source>
</evidence>
<dbReference type="AlphaFoldDB" id="A0A7U2F603"/>
<reference evidence="2" key="1">
    <citation type="journal article" date="2021" name="BMC Genomics">
        <title>Chromosome-level genome assembly and manually-curated proteome of model necrotroph Parastagonospora nodorum Sn15 reveals a genome-wide trove of candidate effector homologs, and redundancy of virulence-related functions within an accessory chromosome.</title>
        <authorList>
            <person name="Bertazzoni S."/>
            <person name="Jones D.A.B."/>
            <person name="Phan H.T."/>
            <person name="Tan K.-C."/>
            <person name="Hane J.K."/>
        </authorList>
    </citation>
    <scope>NUCLEOTIDE SEQUENCE [LARGE SCALE GENOMIC DNA]</scope>
    <source>
        <strain evidence="2">SN15 / ATCC MYA-4574 / FGSC 10173)</strain>
    </source>
</reference>
<dbReference type="VEuPathDB" id="FungiDB:JI435_413350"/>
<proteinExistence type="predicted"/>
<dbReference type="EMBL" id="CP069031">
    <property type="protein sequence ID" value="QRC99392.1"/>
    <property type="molecule type" value="Genomic_DNA"/>
</dbReference>
<sequence>MIATPKALSIVLEVLHITNPGARTPPTHMYVDLLLRLIVEHSKFVVRPRTQDKRMVRARLEYTQATEVEMVARWLGEDSNEVWYECRSHLAPAAS</sequence>
<gene>
    <name evidence="1" type="ORF">JI435_413350</name>
</gene>
<protein>
    <submittedName>
        <fullName evidence="1">Uncharacterized protein</fullName>
    </submittedName>
</protein>
<evidence type="ECO:0000313" key="2">
    <source>
        <dbReference type="Proteomes" id="UP000663193"/>
    </source>
</evidence>